<dbReference type="AlphaFoldDB" id="X1L2V2"/>
<evidence type="ECO:0000259" key="2">
    <source>
        <dbReference type="PROSITE" id="PS51898"/>
    </source>
</evidence>
<accession>X1L2V2</accession>
<dbReference type="SUPFAM" id="SSF56349">
    <property type="entry name" value="DNA breaking-rejoining enzymes"/>
    <property type="match status" value="1"/>
</dbReference>
<dbReference type="InterPro" id="IPR002104">
    <property type="entry name" value="Integrase_catalytic"/>
</dbReference>
<feature type="non-terminal residue" evidence="3">
    <location>
        <position position="1"/>
    </location>
</feature>
<dbReference type="Pfam" id="PF00589">
    <property type="entry name" value="Phage_integrase"/>
    <property type="match status" value="1"/>
</dbReference>
<feature type="domain" description="Tyr recombinase" evidence="2">
    <location>
        <begin position="1"/>
        <end position="53"/>
    </location>
</feature>
<dbReference type="InterPro" id="IPR011010">
    <property type="entry name" value="DNA_brk_join_enz"/>
</dbReference>
<dbReference type="CDD" id="cd00397">
    <property type="entry name" value="DNA_BRE_C"/>
    <property type="match status" value="1"/>
</dbReference>
<organism evidence="3">
    <name type="scientific">marine sediment metagenome</name>
    <dbReference type="NCBI Taxonomy" id="412755"/>
    <lineage>
        <taxon>unclassified sequences</taxon>
        <taxon>metagenomes</taxon>
        <taxon>ecological metagenomes</taxon>
    </lineage>
</organism>
<keyword evidence="1" id="KW-0233">DNA recombination</keyword>
<dbReference type="InterPro" id="IPR013762">
    <property type="entry name" value="Integrase-like_cat_sf"/>
</dbReference>
<comment type="caution">
    <text evidence="3">The sequence shown here is derived from an EMBL/GenBank/DDBJ whole genome shotgun (WGS) entry which is preliminary data.</text>
</comment>
<reference evidence="3" key="1">
    <citation type="journal article" date="2014" name="Front. Microbiol.">
        <title>High frequency of phylogenetically diverse reductive dehalogenase-homologous genes in deep subseafloor sedimentary metagenomes.</title>
        <authorList>
            <person name="Kawai M."/>
            <person name="Futagami T."/>
            <person name="Toyoda A."/>
            <person name="Takaki Y."/>
            <person name="Nishi S."/>
            <person name="Hori S."/>
            <person name="Arai W."/>
            <person name="Tsubouchi T."/>
            <person name="Morono Y."/>
            <person name="Uchiyama I."/>
            <person name="Ito T."/>
            <person name="Fujiyama A."/>
            <person name="Inagaki F."/>
            <person name="Takami H."/>
        </authorList>
    </citation>
    <scope>NUCLEOTIDE SEQUENCE</scope>
    <source>
        <strain evidence="3">Expedition CK06-06</strain>
    </source>
</reference>
<dbReference type="GO" id="GO:0006310">
    <property type="term" value="P:DNA recombination"/>
    <property type="evidence" value="ECO:0007669"/>
    <property type="project" value="UniProtKB-KW"/>
</dbReference>
<dbReference type="GO" id="GO:0003677">
    <property type="term" value="F:DNA binding"/>
    <property type="evidence" value="ECO:0007669"/>
    <property type="project" value="InterPro"/>
</dbReference>
<evidence type="ECO:0000313" key="3">
    <source>
        <dbReference type="EMBL" id="GAI13303.1"/>
    </source>
</evidence>
<protein>
    <recommendedName>
        <fullName evidence="2">Tyr recombinase domain-containing protein</fullName>
    </recommendedName>
</protein>
<dbReference type="EMBL" id="BARV01013253">
    <property type="protein sequence ID" value="GAI13303.1"/>
    <property type="molecule type" value="Genomic_DNA"/>
</dbReference>
<gene>
    <name evidence="3" type="ORF">S06H3_24059</name>
</gene>
<dbReference type="GO" id="GO:0015074">
    <property type="term" value="P:DNA integration"/>
    <property type="evidence" value="ECO:0007669"/>
    <property type="project" value="InterPro"/>
</dbReference>
<sequence length="58" mass="6516">AVSPHTLRHTHIVHALLDKVPITAVQKQVGHKRLTTTQIYSDLAPEQVKEAYDKVGFE</sequence>
<dbReference type="PROSITE" id="PS51898">
    <property type="entry name" value="TYR_RECOMBINASE"/>
    <property type="match status" value="1"/>
</dbReference>
<dbReference type="Gene3D" id="1.10.443.10">
    <property type="entry name" value="Intergrase catalytic core"/>
    <property type="match status" value="1"/>
</dbReference>
<name>X1L2V2_9ZZZZ</name>
<evidence type="ECO:0000256" key="1">
    <source>
        <dbReference type="ARBA" id="ARBA00023172"/>
    </source>
</evidence>
<proteinExistence type="predicted"/>